<dbReference type="AlphaFoldDB" id="C7RP26"/>
<dbReference type="Gene3D" id="3.40.1660.10">
    <property type="entry name" value="EreA-like (biosynthetic domain)"/>
    <property type="match status" value="1"/>
</dbReference>
<proteinExistence type="predicted"/>
<dbReference type="KEGG" id="app:CAP2UW1_2217"/>
<dbReference type="eggNOG" id="COG2312">
    <property type="taxonomic scope" value="Bacteria"/>
</dbReference>
<dbReference type="STRING" id="522306.CAP2UW1_2217"/>
<dbReference type="OrthoDB" id="9810066at2"/>
<dbReference type="PANTHER" id="PTHR31299">
    <property type="entry name" value="ESTERASE, PUTATIVE (AFU_ORTHOLOGUE AFUA_1G05850)-RELATED"/>
    <property type="match status" value="1"/>
</dbReference>
<sequence length="491" mass="54362">MRPDPATATAAKRYRQRRTAPPSCLVPVLPPCCKRNHRRSACASLPQRLRRLLLATLLLIAWPAVVVSEEPPASEPALVALLRAKAQALTNDAGDYDRLLTAIGDAQLVMLGEATHGSAEFYEQRARLTRRLIAEKGFSALVLEAGWAPTTQLNAFIHDRAGRADATTALRAFRRFPRWVWRNRQFAAFLDELKALNENSAAGSPVVSLYGMDLYGVPEAVAEVVHYLARRDPRAAAAARRDYRCFAPYSRIAVDPQLYGRDVARGTMPSCEKRVRARLQQMQELTAQDADAAGFAALMSARAIAGAEAYYRTLYMVGALESWNLRERFLAESLRLLLERHGKIVVWAHNTHQGDARATDQATLGELSIGQLLREQLAPKSVYLVGMTTFRGSVRAASGWGTPDRVKRLLPAIDGSWSRLLHDIGLPASVLLIRDDAELTRQLDHSRLDRGVGVTYLPAAERDNHYAHSSLARRFDAVIHIDTTSALQPLP</sequence>
<dbReference type="Pfam" id="PF05139">
    <property type="entry name" value="Erythro_esteras"/>
    <property type="match status" value="1"/>
</dbReference>
<dbReference type="SUPFAM" id="SSF159501">
    <property type="entry name" value="EreA/ChaN-like"/>
    <property type="match status" value="1"/>
</dbReference>
<reference evidence="1" key="1">
    <citation type="submission" date="2009-08" db="EMBL/GenBank/DDBJ databases">
        <authorList>
            <consortium name="US DOE Joint Genome Institute"/>
            <person name="Lucas S."/>
            <person name="Copeland A."/>
            <person name="Lapidus A."/>
            <person name="Glavina del Rio T."/>
            <person name="Dalin E."/>
            <person name="Tice H."/>
            <person name="Bruce D."/>
            <person name="Barry K."/>
            <person name="Pitluck S."/>
            <person name="Lowry S."/>
            <person name="Larimer F."/>
            <person name="Land M."/>
            <person name="Hauser L."/>
            <person name="Kyrpides N."/>
            <person name="Ivanova N."/>
            <person name="McMahon K.D."/>
            <person name="Hugenholtz P."/>
        </authorList>
    </citation>
    <scope>NUCLEOTIDE SEQUENCE</scope>
    <source>
        <strain evidence="1">UW-1</strain>
    </source>
</reference>
<accession>C7RP26</accession>
<dbReference type="InterPro" id="IPR052036">
    <property type="entry name" value="Hydrolase/PRTase-associated"/>
</dbReference>
<dbReference type="Gene3D" id="3.30.1870.10">
    <property type="entry name" value="EreA-like, domain 2"/>
    <property type="match status" value="1"/>
</dbReference>
<dbReference type="InterPro" id="IPR014622">
    <property type="entry name" value="UCP036794_erythomycin"/>
</dbReference>
<organism evidence="1">
    <name type="scientific">Accumulibacter regalis</name>
    <dbReference type="NCBI Taxonomy" id="522306"/>
    <lineage>
        <taxon>Bacteria</taxon>
        <taxon>Pseudomonadati</taxon>
        <taxon>Pseudomonadota</taxon>
        <taxon>Betaproteobacteria</taxon>
        <taxon>Candidatus Accumulibacter</taxon>
    </lineage>
</organism>
<dbReference type="InterPro" id="IPR007815">
    <property type="entry name" value="Emycin_Estase"/>
</dbReference>
<dbReference type="Gene3D" id="1.20.1440.30">
    <property type="entry name" value="Biosynthetic Protein domain"/>
    <property type="match status" value="1"/>
</dbReference>
<dbReference type="GO" id="GO:0046677">
    <property type="term" value="P:response to antibiotic"/>
    <property type="evidence" value="ECO:0007669"/>
    <property type="project" value="InterPro"/>
</dbReference>
<dbReference type="PANTHER" id="PTHR31299:SF0">
    <property type="entry name" value="ESTERASE, PUTATIVE (AFU_ORTHOLOGUE AFUA_1G05850)-RELATED"/>
    <property type="match status" value="1"/>
</dbReference>
<gene>
    <name evidence="1" type="ordered locus">CAP2UW1_2217</name>
</gene>
<protein>
    <submittedName>
        <fullName evidence="1">Erythromycin esterase</fullName>
    </submittedName>
</protein>
<dbReference type="CDD" id="cd14728">
    <property type="entry name" value="Ere-like"/>
    <property type="match status" value="1"/>
</dbReference>
<name>C7RP26_ACCRE</name>
<dbReference type="EMBL" id="CP001715">
    <property type="protein sequence ID" value="ACV35508.1"/>
    <property type="molecule type" value="Genomic_DNA"/>
</dbReference>
<dbReference type="PIRSF" id="PIRSF036794">
    <property type="entry name" value="UCP_erythr_ester"/>
    <property type="match status" value="1"/>
</dbReference>
<reference evidence="1" key="2">
    <citation type="submission" date="2009-09" db="EMBL/GenBank/DDBJ databases">
        <title>Complete sequence of chromosome of Candidatus Accumulibacter phosphatis clade IIA str. UW-1.</title>
        <authorList>
            <consortium name="US DOE Joint Genome Institute"/>
            <person name="Martin H.G."/>
            <person name="Ivanova N."/>
            <person name="Kunin V."/>
            <person name="Warnecke F."/>
            <person name="Barry K."/>
            <person name="He S."/>
            <person name="Salamov A."/>
            <person name="Szeto E."/>
            <person name="Dalin E."/>
            <person name="Pangilinan J.L."/>
            <person name="Lapidus A."/>
            <person name="Lowry S."/>
            <person name="Kyrpides N.C."/>
            <person name="McMahon K.D."/>
            <person name="Hugenholtz P."/>
        </authorList>
    </citation>
    <scope>NUCLEOTIDE SEQUENCE [LARGE SCALE GENOMIC DNA]</scope>
    <source>
        <strain evidence="1">UW-1</strain>
    </source>
</reference>
<dbReference type="HOGENOM" id="CLU_026490_1_0_4"/>
<evidence type="ECO:0000313" key="1">
    <source>
        <dbReference type="EMBL" id="ACV35508.1"/>
    </source>
</evidence>